<organism evidence="1 2">
    <name type="scientific">Flavobacterium anhuiense</name>
    <dbReference type="NCBI Taxonomy" id="459526"/>
    <lineage>
        <taxon>Bacteria</taxon>
        <taxon>Pseudomonadati</taxon>
        <taxon>Bacteroidota</taxon>
        <taxon>Flavobacteriia</taxon>
        <taxon>Flavobacteriales</taxon>
        <taxon>Flavobacteriaceae</taxon>
        <taxon>Flavobacterium</taxon>
    </lineage>
</organism>
<evidence type="ECO:0000313" key="1">
    <source>
        <dbReference type="EMBL" id="RYJ40152.1"/>
    </source>
</evidence>
<accession>A0A444W381</accession>
<proteinExistence type="predicted"/>
<gene>
    <name evidence="1" type="ORF">NU08_0908</name>
</gene>
<name>A0A444W381_9FLAO</name>
<dbReference type="OrthoDB" id="1351435at2"/>
<dbReference type="RefSeq" id="WP_129746020.1">
    <property type="nucleotide sequence ID" value="NZ_JUIV01000002.1"/>
</dbReference>
<dbReference type="Proteomes" id="UP000290433">
    <property type="component" value="Unassembled WGS sequence"/>
</dbReference>
<dbReference type="EMBL" id="JUIV01000002">
    <property type="protein sequence ID" value="RYJ40152.1"/>
    <property type="molecule type" value="Genomic_DNA"/>
</dbReference>
<dbReference type="AlphaFoldDB" id="A0A444W381"/>
<evidence type="ECO:0000313" key="2">
    <source>
        <dbReference type="Proteomes" id="UP000290433"/>
    </source>
</evidence>
<reference evidence="1 2" key="1">
    <citation type="submission" date="2014-12" db="EMBL/GenBank/DDBJ databases">
        <title>Genome sequence of Flavobacterium anhuiense RCM74.</title>
        <authorList>
            <person name="Kim J.F."/>
            <person name="Song J.Y."/>
            <person name="Kwak M.-J."/>
            <person name="Lee S.-W."/>
        </authorList>
    </citation>
    <scope>NUCLEOTIDE SEQUENCE [LARGE SCALE GENOMIC DNA]</scope>
    <source>
        <strain evidence="1 2">RCM74</strain>
    </source>
</reference>
<comment type="caution">
    <text evidence="1">The sequence shown here is derived from an EMBL/GenBank/DDBJ whole genome shotgun (WGS) entry which is preliminary data.</text>
</comment>
<dbReference type="PROSITE" id="PS51257">
    <property type="entry name" value="PROKAR_LIPOPROTEIN"/>
    <property type="match status" value="1"/>
</dbReference>
<evidence type="ECO:0008006" key="3">
    <source>
        <dbReference type="Google" id="ProtNLM"/>
    </source>
</evidence>
<protein>
    <recommendedName>
        <fullName evidence="3">Lipoprotein</fullName>
    </recommendedName>
</protein>
<sequence length="184" mass="21004">MNKFLNYITIALIAVSLFSCKKKNEWTPEFEKEYKEGLKEGMMRQGKGILSDEQVDYISECTVEKMKTKGINPLDSKKPGIVIMIKQLGKECSIEWMSKNNSSSATRKRETSWNPKNEETYKVILKQFFIKNGVKSDAATYIADCAITKFKEKNISPADLEKPENGDLVQKIGTICGQEWTKKK</sequence>